<keyword evidence="4" id="KW-1185">Reference proteome</keyword>
<dbReference type="SUPFAM" id="SSF53756">
    <property type="entry name" value="UDP-Glycosyltransferase/glycogen phosphorylase"/>
    <property type="match status" value="1"/>
</dbReference>
<dbReference type="InterPro" id="IPR002201">
    <property type="entry name" value="Glyco_trans_9"/>
</dbReference>
<dbReference type="OrthoDB" id="9807356at2"/>
<sequence>MKKVLFVGLRAMGDMVLTLSVLRAVRDSCPEAKVDYLLESGMAVLFQEEPFVRRVIPLPRTGKSESRLSSIHSYLKFLLSVRQEGYDVVVDLFSRGPRSRLIVWFSRAARRVGVADHTTWLDRWIYTDRIRFPNVLTQVYDQMLYLVRGLGFRTDFPQPRMSIGSENIQKAIGLLGKSGEVKTEYLVLFPGSGQKNKNWPTLNWEKLIRSIRRTGVHVVVMAGPLDREPFEELRRLFELEEAGIQWFLQSDLSVLKGVLALSRGAVGNDSGPLHLAQALGKKAVVLFGPGDHVSYRPYLGSFVRSGLSCSPCQSFVSRCPDNQCMKTISVESVLEEMFRQGLLV</sequence>
<dbReference type="GO" id="GO:0005829">
    <property type="term" value="C:cytosol"/>
    <property type="evidence" value="ECO:0007669"/>
    <property type="project" value="TreeGrafter"/>
</dbReference>
<reference evidence="4" key="1">
    <citation type="submission" date="2014-02" db="EMBL/GenBank/DDBJ databases">
        <title>Complete genome sequence and comparative genomic analysis of the nitrogen-fixing bacterium Leptospirillum ferriphilum YSK.</title>
        <authorList>
            <person name="Guo X."/>
            <person name="Yin H."/>
            <person name="Liang Y."/>
            <person name="Hu Q."/>
            <person name="Ma L."/>
            <person name="Xiao Y."/>
            <person name="Zhang X."/>
            <person name="Qiu G."/>
            <person name="Liu X."/>
        </authorList>
    </citation>
    <scope>NUCLEOTIDE SEQUENCE [LARGE SCALE GENOMIC DNA]</scope>
    <source>
        <strain evidence="4">YSK</strain>
    </source>
</reference>
<dbReference type="Pfam" id="PF01075">
    <property type="entry name" value="Glyco_transf_9"/>
    <property type="match status" value="1"/>
</dbReference>
<dbReference type="GO" id="GO:0009244">
    <property type="term" value="P:lipopolysaccharide core region biosynthetic process"/>
    <property type="evidence" value="ECO:0007669"/>
    <property type="project" value="TreeGrafter"/>
</dbReference>
<gene>
    <name evidence="3" type="ORF">Y981_06015</name>
</gene>
<dbReference type="Gene3D" id="3.40.50.2000">
    <property type="entry name" value="Glycogen Phosphorylase B"/>
    <property type="match status" value="2"/>
</dbReference>
<dbReference type="HOGENOM" id="CLU_038371_0_0_0"/>
<dbReference type="EMBL" id="CP007243">
    <property type="protein sequence ID" value="AIA31700.1"/>
    <property type="molecule type" value="Genomic_DNA"/>
</dbReference>
<name>A0A059XX62_9BACT</name>
<keyword evidence="2" id="KW-0808">Transferase</keyword>
<dbReference type="InterPro" id="IPR051199">
    <property type="entry name" value="LPS_LOS_Heptosyltrfase"/>
</dbReference>
<dbReference type="KEGG" id="lfp:Y981_06015"/>
<accession>A0A059XX62</accession>
<dbReference type="AlphaFoldDB" id="A0A059XX62"/>
<organism evidence="3 4">
    <name type="scientific">Leptospirillum ferriphilum YSK</name>
    <dbReference type="NCBI Taxonomy" id="1441628"/>
    <lineage>
        <taxon>Bacteria</taxon>
        <taxon>Pseudomonadati</taxon>
        <taxon>Nitrospirota</taxon>
        <taxon>Nitrospiria</taxon>
        <taxon>Nitrospirales</taxon>
        <taxon>Nitrospiraceae</taxon>
        <taxon>Leptospirillum</taxon>
    </lineage>
</organism>
<dbReference type="PANTHER" id="PTHR30160">
    <property type="entry name" value="TETRAACYLDISACCHARIDE 4'-KINASE-RELATED"/>
    <property type="match status" value="1"/>
</dbReference>
<evidence type="ECO:0000313" key="3">
    <source>
        <dbReference type="EMBL" id="AIA31700.1"/>
    </source>
</evidence>
<evidence type="ECO:0000256" key="2">
    <source>
        <dbReference type="ARBA" id="ARBA00022679"/>
    </source>
</evidence>
<evidence type="ECO:0000256" key="1">
    <source>
        <dbReference type="ARBA" id="ARBA00022676"/>
    </source>
</evidence>
<dbReference type="PANTHER" id="PTHR30160:SF1">
    <property type="entry name" value="LIPOPOLYSACCHARIDE 1,2-N-ACETYLGLUCOSAMINETRANSFERASE-RELATED"/>
    <property type="match status" value="1"/>
</dbReference>
<keyword evidence="1" id="KW-0328">Glycosyltransferase</keyword>
<protein>
    <recommendedName>
        <fullName evidence="5">Lipopolysaccharide heptosyltransferase</fullName>
    </recommendedName>
</protein>
<dbReference type="CDD" id="cd03789">
    <property type="entry name" value="GT9_LPS_heptosyltransferase"/>
    <property type="match status" value="1"/>
</dbReference>
<evidence type="ECO:0008006" key="5">
    <source>
        <dbReference type="Google" id="ProtNLM"/>
    </source>
</evidence>
<dbReference type="Proteomes" id="UP000027059">
    <property type="component" value="Chromosome"/>
</dbReference>
<reference evidence="3 4" key="2">
    <citation type="journal article" date="2015" name="Biomed. Res. Int.">
        <title>Effects of Arsenite Resistance on the Growth and Functional Gene Expression of Leptospirillum ferriphilum and Acidithiobacillus thiooxidans in Pure Culture and Coculture.</title>
        <authorList>
            <person name="Jiang H."/>
            <person name="Liang Y."/>
            <person name="Yin H."/>
            <person name="Xiao Y."/>
            <person name="Guo X."/>
            <person name="Xu Y."/>
            <person name="Hu Q."/>
            <person name="Liu H."/>
            <person name="Liu X."/>
        </authorList>
    </citation>
    <scope>NUCLEOTIDE SEQUENCE [LARGE SCALE GENOMIC DNA]</scope>
    <source>
        <strain evidence="3 4">YSK</strain>
    </source>
</reference>
<evidence type="ECO:0000313" key="4">
    <source>
        <dbReference type="Proteomes" id="UP000027059"/>
    </source>
</evidence>
<proteinExistence type="predicted"/>
<dbReference type="RefSeq" id="WP_038505250.1">
    <property type="nucleotide sequence ID" value="NZ_CP007243.1"/>
</dbReference>
<dbReference type="GO" id="GO:0008713">
    <property type="term" value="F:ADP-heptose-lipopolysaccharide heptosyltransferase activity"/>
    <property type="evidence" value="ECO:0007669"/>
    <property type="project" value="TreeGrafter"/>
</dbReference>